<sequence>MEDGRQLQTGGDKVVPVNAIGTREPPWRKDRAPSAAFKRRRINFPYPNRPVPPPGPRYLGPQSRTYAAHYREGLEASIKDISGDLTPGWRTAFQVATKRARKNLSRITQEVIDHAEALLTTYENVQALSETEQQPARVTQQTPQRTEQVVAKAPRRNITNDSDDQD</sequence>
<accession>A0A9N7U6Z0</accession>
<name>A0A9N7U6Z0_PLEPL</name>
<dbReference type="EMBL" id="CADEAL010000847">
    <property type="protein sequence ID" value="CAB1425945.1"/>
    <property type="molecule type" value="Genomic_DNA"/>
</dbReference>
<reference evidence="2" key="1">
    <citation type="submission" date="2020-03" db="EMBL/GenBank/DDBJ databases">
        <authorList>
            <person name="Weist P."/>
        </authorList>
    </citation>
    <scope>NUCLEOTIDE SEQUENCE</scope>
</reference>
<protein>
    <submittedName>
        <fullName evidence="2">Uncharacterized protein</fullName>
    </submittedName>
</protein>
<organism evidence="2 3">
    <name type="scientific">Pleuronectes platessa</name>
    <name type="common">European plaice</name>
    <dbReference type="NCBI Taxonomy" id="8262"/>
    <lineage>
        <taxon>Eukaryota</taxon>
        <taxon>Metazoa</taxon>
        <taxon>Chordata</taxon>
        <taxon>Craniata</taxon>
        <taxon>Vertebrata</taxon>
        <taxon>Euteleostomi</taxon>
        <taxon>Actinopterygii</taxon>
        <taxon>Neopterygii</taxon>
        <taxon>Teleostei</taxon>
        <taxon>Neoteleostei</taxon>
        <taxon>Acanthomorphata</taxon>
        <taxon>Carangaria</taxon>
        <taxon>Pleuronectiformes</taxon>
        <taxon>Pleuronectoidei</taxon>
        <taxon>Pleuronectidae</taxon>
        <taxon>Pleuronectes</taxon>
    </lineage>
</organism>
<evidence type="ECO:0000313" key="3">
    <source>
        <dbReference type="Proteomes" id="UP001153269"/>
    </source>
</evidence>
<gene>
    <name evidence="2" type="ORF">PLEPLA_LOCUS13879</name>
</gene>
<evidence type="ECO:0000256" key="1">
    <source>
        <dbReference type="SAM" id="MobiDB-lite"/>
    </source>
</evidence>
<proteinExistence type="predicted"/>
<feature type="compositionally biased region" description="Polar residues" evidence="1">
    <location>
        <begin position="129"/>
        <end position="147"/>
    </location>
</feature>
<keyword evidence="3" id="KW-1185">Reference proteome</keyword>
<feature type="region of interest" description="Disordered" evidence="1">
    <location>
        <begin position="129"/>
        <end position="166"/>
    </location>
</feature>
<dbReference type="Proteomes" id="UP001153269">
    <property type="component" value="Unassembled WGS sequence"/>
</dbReference>
<evidence type="ECO:0000313" key="2">
    <source>
        <dbReference type="EMBL" id="CAB1425945.1"/>
    </source>
</evidence>
<comment type="caution">
    <text evidence="2">The sequence shown here is derived from an EMBL/GenBank/DDBJ whole genome shotgun (WGS) entry which is preliminary data.</text>
</comment>
<feature type="region of interest" description="Disordered" evidence="1">
    <location>
        <begin position="1"/>
        <end position="33"/>
    </location>
</feature>
<dbReference type="AlphaFoldDB" id="A0A9N7U6Z0"/>